<dbReference type="Proteomes" id="UP001501442">
    <property type="component" value="Unassembled WGS sequence"/>
</dbReference>
<organism evidence="2 3">
    <name type="scientific">Actinoallomurus vinaceus</name>
    <dbReference type="NCBI Taxonomy" id="1080074"/>
    <lineage>
        <taxon>Bacteria</taxon>
        <taxon>Bacillati</taxon>
        <taxon>Actinomycetota</taxon>
        <taxon>Actinomycetes</taxon>
        <taxon>Streptosporangiales</taxon>
        <taxon>Thermomonosporaceae</taxon>
        <taxon>Actinoallomurus</taxon>
    </lineage>
</organism>
<dbReference type="Gene3D" id="2.60.120.200">
    <property type="match status" value="1"/>
</dbReference>
<evidence type="ECO:0008006" key="4">
    <source>
        <dbReference type="Google" id="ProtNLM"/>
    </source>
</evidence>
<dbReference type="PANTHER" id="PTHR37305:SF1">
    <property type="entry name" value="MEMBRANE PROTEIN"/>
    <property type="match status" value="1"/>
</dbReference>
<feature type="transmembrane region" description="Helical" evidence="1">
    <location>
        <begin position="399"/>
        <end position="423"/>
    </location>
</feature>
<feature type="transmembrane region" description="Helical" evidence="1">
    <location>
        <begin position="494"/>
        <end position="515"/>
    </location>
</feature>
<name>A0ABP8U2R5_9ACTN</name>
<dbReference type="PANTHER" id="PTHR37305">
    <property type="entry name" value="INTEGRAL MEMBRANE PROTEIN-RELATED"/>
    <property type="match status" value="1"/>
</dbReference>
<gene>
    <name evidence="2" type="ORF">GCM10023196_001070</name>
</gene>
<evidence type="ECO:0000256" key="1">
    <source>
        <dbReference type="SAM" id="Phobius"/>
    </source>
</evidence>
<dbReference type="RefSeq" id="WP_345428165.1">
    <property type="nucleotide sequence ID" value="NZ_BAABHK010000001.1"/>
</dbReference>
<keyword evidence="3" id="KW-1185">Reference proteome</keyword>
<comment type="caution">
    <text evidence="2">The sequence shown here is derived from an EMBL/GenBank/DDBJ whole genome shotgun (WGS) entry which is preliminary data.</text>
</comment>
<keyword evidence="1" id="KW-1133">Transmembrane helix</keyword>
<sequence length="520" mass="53745">MTTVSNRSRPQTRRPGFARLLRAEWTKFRTVRGWVIGLAIAALVTVLLGLFSASGSQSSCGGPTDVCPAVPIGPGGEAVDDKFYFVHRSLQGDGSITVRLTSMTGQVRLPDATPGVRNVISKVEPWAKAGVMVKDGTRQGSAYAALMLTGAHGVRMQYNYTHDVAGGPGGVSRTSPRWLRLVRSGDDLTGYESADGSRWSKVGTARLAGLPATVRIGLFAASPGDLTVTQADLGGVVAASRFAQATGVFESVSVRGGTSGGAWSHDDLGATKEPDGTIHHPGGVVESGGTFTVTGVGDIAPRTDGMTIEKTLSGLPAGLIVVIVVAVVFITAEYRRGLIRTTLLASPGRGRVLAAKAVVLAALTFLAGLVAAGVTMPVGAHILRSNGNYILPVASLTQLRVVAGTAALVAVVAVLALALGTVFRRSAPAITTALVLVILPRILATTSVLPVDAARWLLRLTPAAGFAIQQSIPAYPQVTASFSPQAGWYPLPPWAGLAVCGGYAALALGLAVLLLRRRDA</sequence>
<protein>
    <recommendedName>
        <fullName evidence="4">ABC transporter permease</fullName>
    </recommendedName>
</protein>
<keyword evidence="1" id="KW-0812">Transmembrane</keyword>
<dbReference type="EMBL" id="BAABHK010000001">
    <property type="protein sequence ID" value="GAA4619763.1"/>
    <property type="molecule type" value="Genomic_DNA"/>
</dbReference>
<proteinExistence type="predicted"/>
<reference evidence="3" key="1">
    <citation type="journal article" date="2019" name="Int. J. Syst. Evol. Microbiol.">
        <title>The Global Catalogue of Microorganisms (GCM) 10K type strain sequencing project: providing services to taxonomists for standard genome sequencing and annotation.</title>
        <authorList>
            <consortium name="The Broad Institute Genomics Platform"/>
            <consortium name="The Broad Institute Genome Sequencing Center for Infectious Disease"/>
            <person name="Wu L."/>
            <person name="Ma J."/>
        </authorList>
    </citation>
    <scope>NUCLEOTIDE SEQUENCE [LARGE SCALE GENOMIC DNA]</scope>
    <source>
        <strain evidence="3">JCM 17939</strain>
    </source>
</reference>
<keyword evidence="1" id="KW-0472">Membrane</keyword>
<feature type="transmembrane region" description="Helical" evidence="1">
    <location>
        <begin position="31"/>
        <end position="51"/>
    </location>
</feature>
<evidence type="ECO:0000313" key="2">
    <source>
        <dbReference type="EMBL" id="GAA4619763.1"/>
    </source>
</evidence>
<accession>A0ABP8U2R5</accession>
<feature type="transmembrane region" description="Helical" evidence="1">
    <location>
        <begin position="430"/>
        <end position="451"/>
    </location>
</feature>
<feature type="transmembrane region" description="Helical" evidence="1">
    <location>
        <begin position="312"/>
        <end position="332"/>
    </location>
</feature>
<feature type="transmembrane region" description="Helical" evidence="1">
    <location>
        <begin position="353"/>
        <end position="379"/>
    </location>
</feature>
<evidence type="ECO:0000313" key="3">
    <source>
        <dbReference type="Proteomes" id="UP001501442"/>
    </source>
</evidence>